<evidence type="ECO:0000313" key="5">
    <source>
        <dbReference type="Proteomes" id="UP000326287"/>
    </source>
</evidence>
<dbReference type="SUPFAM" id="SSF51905">
    <property type="entry name" value="FAD/NAD(P)-binding domain"/>
    <property type="match status" value="1"/>
</dbReference>
<dbReference type="InterPro" id="IPR036188">
    <property type="entry name" value="FAD/NAD-bd_sf"/>
</dbReference>
<evidence type="ECO:0000256" key="3">
    <source>
        <dbReference type="ARBA" id="ARBA00023002"/>
    </source>
</evidence>
<sequence>MSNNNRREPSVAIIGAGMTGILAAIKLREAGINDLTILEKADELGGTWRENTYPGVACDVPAHMYTYSFRGNPEWSNRFARGNEIQTYFRQVAEEFGVAGQIRFGEALERSHYVDGKWQLHTSKGNDFSVDFVVAATGILHHPVYPDIKGLDSFQGDMWHTARWNHDVDLAGKRVGIIGTGSTACQVIGDIAEQCGDLTIFQRTPQWIVKVADKDYSETDKASLRGQQGKLTALSKRYAFAMRNTFSAGVTGKKLPLALMSWMAKRNLRKSVRDPALREKLTPDYPVGCKRLIINSTFYDAVQRDNVSLETTGIERITDRGVVTVDGETHELDVLILATGFSPFEFMRPMELKGRNGVDIEDVWGRKVQAYRSVCIPGFPNFFLMLGPNTPIGNYSVIAMSEVQTDYVLKLIEQWRAGTLDEVEATPEAKQRYNDYLKAGMGKTVWVRGCQSWYLDADGDPAMWPYSWNQWVRELEQPDLKDFRPAA</sequence>
<dbReference type="InterPro" id="IPR020946">
    <property type="entry name" value="Flavin_mOase-like"/>
</dbReference>
<dbReference type="GO" id="GO:0050660">
    <property type="term" value="F:flavin adenine dinucleotide binding"/>
    <property type="evidence" value="ECO:0007669"/>
    <property type="project" value="InterPro"/>
</dbReference>
<dbReference type="PRINTS" id="PR00469">
    <property type="entry name" value="PNDRDTASEII"/>
</dbReference>
<dbReference type="Proteomes" id="UP000326287">
    <property type="component" value="Chromosome"/>
</dbReference>
<keyword evidence="3" id="KW-0560">Oxidoreductase</keyword>
<dbReference type="PANTHER" id="PTHR42877:SF4">
    <property type="entry name" value="FAD_NAD(P)-BINDING DOMAIN-CONTAINING PROTEIN-RELATED"/>
    <property type="match status" value="1"/>
</dbReference>
<protein>
    <submittedName>
        <fullName evidence="4">NAD(P)/FAD-dependent oxidoreductase</fullName>
    </submittedName>
</protein>
<dbReference type="PANTHER" id="PTHR42877">
    <property type="entry name" value="L-ORNITHINE N(5)-MONOOXYGENASE-RELATED"/>
    <property type="match status" value="1"/>
</dbReference>
<evidence type="ECO:0000256" key="2">
    <source>
        <dbReference type="ARBA" id="ARBA00022827"/>
    </source>
</evidence>
<dbReference type="Gene3D" id="3.50.50.60">
    <property type="entry name" value="FAD/NAD(P)-binding domain"/>
    <property type="match status" value="2"/>
</dbReference>
<gene>
    <name evidence="4" type="ORF">EY643_18015</name>
</gene>
<evidence type="ECO:0000313" key="4">
    <source>
        <dbReference type="EMBL" id="QFU77409.1"/>
    </source>
</evidence>
<keyword evidence="5" id="KW-1185">Reference proteome</keyword>
<organism evidence="4 5">
    <name type="scientific">Halioglobus maricola</name>
    <dbReference type="NCBI Taxonomy" id="2601894"/>
    <lineage>
        <taxon>Bacteria</taxon>
        <taxon>Pseudomonadati</taxon>
        <taxon>Pseudomonadota</taxon>
        <taxon>Gammaproteobacteria</taxon>
        <taxon>Cellvibrionales</taxon>
        <taxon>Halieaceae</taxon>
        <taxon>Halioglobus</taxon>
    </lineage>
</organism>
<dbReference type="GO" id="GO:0004499">
    <property type="term" value="F:N,N-dimethylaniline monooxygenase activity"/>
    <property type="evidence" value="ECO:0007669"/>
    <property type="project" value="InterPro"/>
</dbReference>
<name>A0A5P9NP15_9GAMM</name>
<dbReference type="OrthoDB" id="9766402at2"/>
<keyword evidence="1" id="KW-0285">Flavoprotein</keyword>
<dbReference type="Pfam" id="PF00743">
    <property type="entry name" value="FMO-like"/>
    <property type="match status" value="1"/>
</dbReference>
<dbReference type="AlphaFoldDB" id="A0A5P9NP15"/>
<dbReference type="InterPro" id="IPR051209">
    <property type="entry name" value="FAD-bind_Monooxygenase_sf"/>
</dbReference>
<dbReference type="GO" id="GO:0050661">
    <property type="term" value="F:NADP binding"/>
    <property type="evidence" value="ECO:0007669"/>
    <property type="project" value="InterPro"/>
</dbReference>
<proteinExistence type="predicted"/>
<dbReference type="KEGG" id="halc:EY643_18015"/>
<evidence type="ECO:0000256" key="1">
    <source>
        <dbReference type="ARBA" id="ARBA00022630"/>
    </source>
</evidence>
<dbReference type="RefSeq" id="WP_153240555.1">
    <property type="nucleotide sequence ID" value="NZ_CP036422.1"/>
</dbReference>
<dbReference type="EMBL" id="CP036422">
    <property type="protein sequence ID" value="QFU77409.1"/>
    <property type="molecule type" value="Genomic_DNA"/>
</dbReference>
<keyword evidence="2" id="KW-0274">FAD</keyword>
<reference evidence="4 5" key="1">
    <citation type="submission" date="2019-02" db="EMBL/GenBank/DDBJ databases">
        <authorList>
            <person name="Li S.-H."/>
        </authorList>
    </citation>
    <scope>NUCLEOTIDE SEQUENCE [LARGE SCALE GENOMIC DNA]</scope>
    <source>
        <strain evidence="4 5">IMCC14385</strain>
    </source>
</reference>
<accession>A0A5P9NP15</accession>